<feature type="domain" description="SprT-like" evidence="2">
    <location>
        <begin position="296"/>
        <end position="461"/>
    </location>
</feature>
<feature type="compositionally biased region" description="Basic and acidic residues" evidence="1">
    <location>
        <begin position="126"/>
        <end position="137"/>
    </location>
</feature>
<dbReference type="EMBL" id="CAJHUC010000709">
    <property type="protein sequence ID" value="CAD7697766.1"/>
    <property type="molecule type" value="Genomic_DNA"/>
</dbReference>
<dbReference type="InterPro" id="IPR035240">
    <property type="entry name" value="SprT_Zn_ribbon"/>
</dbReference>
<dbReference type="Pfam" id="PF10263">
    <property type="entry name" value="SprT-like"/>
    <property type="match status" value="1"/>
</dbReference>
<feature type="compositionally biased region" description="Low complexity" evidence="1">
    <location>
        <begin position="274"/>
        <end position="285"/>
    </location>
</feature>
<feature type="region of interest" description="Disordered" evidence="1">
    <location>
        <begin position="1"/>
        <end position="23"/>
    </location>
</feature>
<dbReference type="GO" id="GO:0005634">
    <property type="term" value="C:nucleus"/>
    <property type="evidence" value="ECO:0007669"/>
    <property type="project" value="TreeGrafter"/>
</dbReference>
<dbReference type="InterPro" id="IPR006640">
    <property type="entry name" value="SprT-like_domain"/>
</dbReference>
<proteinExistence type="predicted"/>
<reference evidence="3" key="1">
    <citation type="submission" date="2020-12" db="EMBL/GenBank/DDBJ databases">
        <authorList>
            <person name="Iha C."/>
        </authorList>
    </citation>
    <scope>NUCLEOTIDE SEQUENCE</scope>
</reference>
<feature type="region of interest" description="Disordered" evidence="1">
    <location>
        <begin position="66"/>
        <end position="143"/>
    </location>
</feature>
<gene>
    <name evidence="3" type="ORF">OSTQU699_LOCUS3127</name>
</gene>
<dbReference type="Pfam" id="PF17283">
    <property type="entry name" value="Zn_ribbon_SprT"/>
    <property type="match status" value="1"/>
</dbReference>
<evidence type="ECO:0000256" key="1">
    <source>
        <dbReference type="SAM" id="MobiDB-lite"/>
    </source>
</evidence>
<dbReference type="Proteomes" id="UP000708148">
    <property type="component" value="Unassembled WGS sequence"/>
</dbReference>
<dbReference type="PANTHER" id="PTHR23099:SF0">
    <property type="entry name" value="GERM CELL NUCLEAR ACIDIC PROTEIN"/>
    <property type="match status" value="1"/>
</dbReference>
<dbReference type="CDD" id="cd00084">
    <property type="entry name" value="HMG-box_SF"/>
    <property type="match status" value="1"/>
</dbReference>
<dbReference type="SMART" id="SM00731">
    <property type="entry name" value="SprT"/>
    <property type="match status" value="1"/>
</dbReference>
<dbReference type="OrthoDB" id="20772at2759"/>
<organism evidence="3 4">
    <name type="scientific">Ostreobium quekettii</name>
    <dbReference type="NCBI Taxonomy" id="121088"/>
    <lineage>
        <taxon>Eukaryota</taxon>
        <taxon>Viridiplantae</taxon>
        <taxon>Chlorophyta</taxon>
        <taxon>core chlorophytes</taxon>
        <taxon>Ulvophyceae</taxon>
        <taxon>TCBD clade</taxon>
        <taxon>Bryopsidales</taxon>
        <taxon>Ostreobineae</taxon>
        <taxon>Ostreobiaceae</taxon>
        <taxon>Ostreobium</taxon>
    </lineage>
</organism>
<feature type="region of interest" description="Disordered" evidence="1">
    <location>
        <begin position="259"/>
        <end position="285"/>
    </location>
</feature>
<feature type="compositionally biased region" description="Low complexity" evidence="1">
    <location>
        <begin position="106"/>
        <end position="122"/>
    </location>
</feature>
<dbReference type="PANTHER" id="PTHR23099">
    <property type="entry name" value="TRANSCRIPTIONAL REGULATOR"/>
    <property type="match status" value="1"/>
</dbReference>
<evidence type="ECO:0000313" key="3">
    <source>
        <dbReference type="EMBL" id="CAD7697766.1"/>
    </source>
</evidence>
<feature type="compositionally biased region" description="Acidic residues" evidence="1">
    <location>
        <begin position="67"/>
        <end position="80"/>
    </location>
</feature>
<protein>
    <recommendedName>
        <fullName evidence="2">SprT-like domain-containing protein</fullName>
    </recommendedName>
</protein>
<evidence type="ECO:0000313" key="4">
    <source>
        <dbReference type="Proteomes" id="UP000708148"/>
    </source>
</evidence>
<feature type="compositionally biased region" description="Polar residues" evidence="1">
    <location>
        <begin position="259"/>
        <end position="273"/>
    </location>
</feature>
<dbReference type="SUPFAM" id="SSF47095">
    <property type="entry name" value="HMG-box"/>
    <property type="match status" value="1"/>
</dbReference>
<comment type="caution">
    <text evidence="3">The sequence shown here is derived from an EMBL/GenBank/DDBJ whole genome shotgun (WGS) entry which is preliminary data.</text>
</comment>
<dbReference type="AlphaFoldDB" id="A0A8S1IVR1"/>
<dbReference type="GO" id="GO:0006950">
    <property type="term" value="P:response to stress"/>
    <property type="evidence" value="ECO:0007669"/>
    <property type="project" value="UniProtKB-ARBA"/>
</dbReference>
<sequence length="517" mass="56514">MDNGAGVTKRMGRLSLEPTGDSPEVVLSVKSHATSNEVISLEDTPDNGYLQFSRAKPKRIMVLDFSSGEEDFEEEDDNSDGDGHTASPRATRDVGTEFEEEVIVISSGDSSPRSSPSSCPSPIEWDGAKGEQHEQRHPPGQRLGSLFDQLAAGQTPIAPQPYVGDFAYPSTSSRGTGGSDGCVAQIIMSAGPGTGRKGGLAEPETPALHPVPFNVHDNPLPPSRTGKRLVVREVTIGGSDSDGEPHTTVQTFLRDRSPCQTPATTLRTPFTPHTNTTRKATATTGKKGGTAFKREKEVATVSLFKELNAAAFGNQLPADLKITWNGRMLTTAGRTHFKLRRLRVPGGDDEVKHIATIELSSKVLDSYERLRKTLAHEMCHAAAWVIDHVAQPPHGRTFYKWGERVQRKYPDLEITRCHTYSIHKAFQWQCTQCGVQYKRHSKSIKEDKQVCGVCKGRLQYLGKFSPHGSVKTPRAPNGFSAFMKDNYAATKAATPAGTQHASIMKLLSEKWKEKKGE</sequence>
<accession>A0A8S1IVR1</accession>
<dbReference type="InterPro" id="IPR036910">
    <property type="entry name" value="HMG_box_dom_sf"/>
</dbReference>
<keyword evidence="4" id="KW-1185">Reference proteome</keyword>
<name>A0A8S1IVR1_9CHLO</name>
<evidence type="ECO:0000259" key="2">
    <source>
        <dbReference type="SMART" id="SM00731"/>
    </source>
</evidence>